<dbReference type="AlphaFoldDB" id="A0A0X8X7A4"/>
<dbReference type="Proteomes" id="UP000218890">
    <property type="component" value="Chromosome"/>
</dbReference>
<organism evidence="15 16">
    <name type="scientific">Halorhodospira halochloris</name>
    <name type="common">Ectothiorhodospira halochloris</name>
    <dbReference type="NCBI Taxonomy" id="1052"/>
    <lineage>
        <taxon>Bacteria</taxon>
        <taxon>Pseudomonadati</taxon>
        <taxon>Pseudomonadota</taxon>
        <taxon>Gammaproteobacteria</taxon>
        <taxon>Chromatiales</taxon>
        <taxon>Ectothiorhodospiraceae</taxon>
        <taxon>Halorhodospira</taxon>
    </lineage>
</organism>
<accession>A0A0X8X7A4</accession>
<reference evidence="15" key="1">
    <citation type="submission" date="2016-02" db="EMBL/GenBank/DDBJ databases">
        <title>Halorhodospira halochloris DSM-1059 complete genome, version 2.</title>
        <authorList>
            <person name="Tsukatani Y."/>
        </authorList>
    </citation>
    <scope>NUCLEOTIDE SEQUENCE</scope>
    <source>
        <strain evidence="15">DSM 1059</strain>
    </source>
</reference>
<dbReference type="InterPro" id="IPR027417">
    <property type="entry name" value="P-loop_NTPase"/>
</dbReference>
<dbReference type="Gene3D" id="3.40.50.300">
    <property type="entry name" value="P-loop containing nucleotide triphosphate hydrolases"/>
    <property type="match status" value="3"/>
</dbReference>
<dbReference type="OrthoDB" id="9803432at2"/>
<evidence type="ECO:0000256" key="9">
    <source>
        <dbReference type="ARBA" id="ARBA00023204"/>
    </source>
</evidence>
<dbReference type="NCBIfam" id="TIGR01447">
    <property type="entry name" value="recD"/>
    <property type="match status" value="1"/>
</dbReference>
<dbReference type="Gene3D" id="1.10.10.1020">
    <property type="entry name" value="RecBCD complex, subunit RecD, N-terminal domain"/>
    <property type="match status" value="1"/>
</dbReference>
<dbReference type="GO" id="GO:0008854">
    <property type="term" value="F:exodeoxyribonuclease V activity"/>
    <property type="evidence" value="ECO:0007669"/>
    <property type="project" value="InterPro"/>
</dbReference>
<dbReference type="GO" id="GO:0016887">
    <property type="term" value="F:ATP hydrolysis activity"/>
    <property type="evidence" value="ECO:0007669"/>
    <property type="project" value="RHEA"/>
</dbReference>
<dbReference type="GO" id="GO:0005524">
    <property type="term" value="F:ATP binding"/>
    <property type="evidence" value="ECO:0007669"/>
    <property type="project" value="UniProtKB-UniRule"/>
</dbReference>
<evidence type="ECO:0000259" key="13">
    <source>
        <dbReference type="Pfam" id="PF13538"/>
    </source>
</evidence>
<evidence type="ECO:0000256" key="7">
    <source>
        <dbReference type="ARBA" id="ARBA00022840"/>
    </source>
</evidence>
<keyword evidence="9 11" id="KW-0234">DNA repair</keyword>
<evidence type="ECO:0000256" key="1">
    <source>
        <dbReference type="ARBA" id="ARBA00022722"/>
    </source>
</evidence>
<dbReference type="GO" id="GO:0009338">
    <property type="term" value="C:exodeoxyribonuclease V complex"/>
    <property type="evidence" value="ECO:0007669"/>
    <property type="project" value="InterPro"/>
</dbReference>
<comment type="similarity">
    <text evidence="11">Belongs to the RecD family.</text>
</comment>
<gene>
    <name evidence="11 15" type="primary">recD</name>
    <name evidence="15" type="ORF">HH1059_02330</name>
</gene>
<keyword evidence="1 11" id="KW-0540">Nuclease</keyword>
<evidence type="ECO:0000256" key="5">
    <source>
        <dbReference type="ARBA" id="ARBA00022806"/>
    </source>
</evidence>
<keyword evidence="6 11" id="KW-0269">Exonuclease</keyword>
<feature type="region of interest" description="Disordered" evidence="12">
    <location>
        <begin position="77"/>
        <end position="101"/>
    </location>
</feature>
<evidence type="ECO:0000256" key="12">
    <source>
        <dbReference type="SAM" id="MobiDB-lite"/>
    </source>
</evidence>
<proteinExistence type="inferred from homology"/>
<dbReference type="GO" id="GO:0017116">
    <property type="term" value="F:single-stranded DNA helicase activity"/>
    <property type="evidence" value="ECO:0007669"/>
    <property type="project" value="TreeGrafter"/>
</dbReference>
<dbReference type="PANTHER" id="PTHR43788:SF6">
    <property type="entry name" value="DNA HELICASE B"/>
    <property type="match status" value="1"/>
</dbReference>
<dbReference type="SUPFAM" id="SSF52540">
    <property type="entry name" value="P-loop containing nucleoside triphosphate hydrolases"/>
    <property type="match status" value="2"/>
</dbReference>
<sequence length="685" mass="74106">MSAASHPLDSATAALALLKDWRDCDWLRPLDHALVAFLHDQAPGTTPATLLCAALVSHQAGRGHVCLDLDALLSDPDRSLSLPPEDGRGAEAMTEQPLPRPAQCLSGLDRSTLVATLNADSDVVGAPIEASPDADEQPPLILDGHRLYLRRYWQSERRIAVTLERRMAQVTQWRDELEPKAVRRWLDTLFGPQDPTETWQRLACAVAAGSGFAVVTGGPGTGKTTTVVRLLALLQGLRRDAEQRPLRIRMAAPTGKAAARLNASVAGTVHGLNLPDEQLRANIPTEVTTIHRLLGVRPGSRRFRHDADNLLPLDVLVVDEASMIDVELMASTLAALPPRARLILLGDHDQLASVEAGAVLGELCQRAAQGHYMPTTCDWLESVSGESIPEQLRDTAGSALDQHVVMLRHSHRFAADSGIGRLANAVNSGDIATAKTLLATGGYTDLHHQHLRGPDDNALEELAEAGYRPYLEAVAARPDATATAAEYDEWAHRVLTEHGRFQLLTALRRGPWGVEGLNRRIAARLAASGLIESGAHWYPGRPVMVTRNDYELGLNNGDIGIALPLPDTDEPHRTTLRVAFPAADGGKAALRWVLPARLNNIETVFAMTVHKAQGSEFDHAALLLPDRPSPILTRELIYTAITRARNRFTLLDPGHSVLAAGLAARVNRSAGLHDQLIGMKPPGNL</sequence>
<dbReference type="GO" id="GO:0000724">
    <property type="term" value="P:double-strand break repair via homologous recombination"/>
    <property type="evidence" value="ECO:0007669"/>
    <property type="project" value="UniProtKB-UniRule"/>
</dbReference>
<keyword evidence="8 11" id="KW-0238">DNA-binding</keyword>
<dbReference type="EC" id="5.6.2.3" evidence="11"/>
<evidence type="ECO:0000256" key="11">
    <source>
        <dbReference type="HAMAP-Rule" id="MF_01487"/>
    </source>
</evidence>
<protein>
    <recommendedName>
        <fullName evidence="11">RecBCD enzyme subunit RecD</fullName>
        <ecNumber evidence="11">5.6.2.3</ecNumber>
    </recommendedName>
    <alternativeName>
        <fullName evidence="11">DNA 5'-3' helicase subunit RecD</fullName>
    </alternativeName>
    <alternativeName>
        <fullName evidence="11">Exonuclease V subunit RecD</fullName>
        <shortName evidence="11">ExoV subunit RecD</shortName>
    </alternativeName>
    <alternativeName>
        <fullName evidence="11">Helicase/nuclease RecBCD subunit RecD</fullName>
    </alternativeName>
</protein>
<dbReference type="InterPro" id="IPR041851">
    <property type="entry name" value="RecD_N_sf"/>
</dbReference>
<evidence type="ECO:0000256" key="6">
    <source>
        <dbReference type="ARBA" id="ARBA00022839"/>
    </source>
</evidence>
<comment type="miscellaneous">
    <text evidence="11">In the RecBCD complex, RecB has a slow 3'-5' helicase, an exonuclease activity and loads RecA onto ssDNA, RecD has a fast 5'-3' helicase activity, while RecC stimulates the ATPase and processivity of the RecB helicase and contributes to recognition of the Chi site.</text>
</comment>
<dbReference type="KEGG" id="hhk:HH1059_02330"/>
<keyword evidence="7 11" id="KW-0067">ATP-binding</keyword>
<dbReference type="Pfam" id="PF13245">
    <property type="entry name" value="AAA_19"/>
    <property type="match status" value="1"/>
</dbReference>
<evidence type="ECO:0000256" key="4">
    <source>
        <dbReference type="ARBA" id="ARBA00022801"/>
    </source>
</evidence>
<dbReference type="GO" id="GO:0043139">
    <property type="term" value="F:5'-3' DNA helicase activity"/>
    <property type="evidence" value="ECO:0007669"/>
    <property type="project" value="UniProtKB-UniRule"/>
</dbReference>
<dbReference type="Pfam" id="PF13538">
    <property type="entry name" value="UvrD_C_2"/>
    <property type="match status" value="1"/>
</dbReference>
<dbReference type="EMBL" id="AP017372">
    <property type="protein sequence ID" value="BAU56909.1"/>
    <property type="molecule type" value="Genomic_DNA"/>
</dbReference>
<dbReference type="RefSeq" id="WP_096407360.1">
    <property type="nucleotide sequence ID" value="NZ_AP017372.2"/>
</dbReference>
<keyword evidence="10 11" id="KW-0413">Isomerase</keyword>
<dbReference type="InterPro" id="IPR027785">
    <property type="entry name" value="UvrD-like_helicase_C"/>
</dbReference>
<evidence type="ECO:0000256" key="2">
    <source>
        <dbReference type="ARBA" id="ARBA00022741"/>
    </source>
</evidence>
<evidence type="ECO:0000256" key="3">
    <source>
        <dbReference type="ARBA" id="ARBA00022763"/>
    </source>
</evidence>
<evidence type="ECO:0000259" key="14">
    <source>
        <dbReference type="Pfam" id="PF21185"/>
    </source>
</evidence>
<feature type="binding site" evidence="11">
    <location>
        <begin position="217"/>
        <end position="224"/>
    </location>
    <ligand>
        <name>ATP</name>
        <dbReference type="ChEBI" id="CHEBI:30616"/>
    </ligand>
</feature>
<dbReference type="GO" id="GO:0003677">
    <property type="term" value="F:DNA binding"/>
    <property type="evidence" value="ECO:0007669"/>
    <property type="project" value="UniProtKB-UniRule"/>
</dbReference>
<evidence type="ECO:0000313" key="15">
    <source>
        <dbReference type="EMBL" id="BAU56909.1"/>
    </source>
</evidence>
<evidence type="ECO:0000256" key="8">
    <source>
        <dbReference type="ARBA" id="ARBA00023125"/>
    </source>
</evidence>
<dbReference type="CDD" id="cd18809">
    <property type="entry name" value="SF1_C_RecD"/>
    <property type="match status" value="1"/>
</dbReference>
<evidence type="ECO:0000256" key="10">
    <source>
        <dbReference type="ARBA" id="ARBA00023235"/>
    </source>
</evidence>
<feature type="domain" description="UvrD-like helicase C-terminal" evidence="13">
    <location>
        <begin position="604"/>
        <end position="648"/>
    </location>
</feature>
<dbReference type="CDD" id="cd17933">
    <property type="entry name" value="DEXSc_RecD-like"/>
    <property type="match status" value="1"/>
</dbReference>
<dbReference type="InterPro" id="IPR049550">
    <property type="entry name" value="RecD_N"/>
</dbReference>
<keyword evidence="3 11" id="KW-0227">DNA damage</keyword>
<dbReference type="HAMAP" id="MF_01487">
    <property type="entry name" value="RecD"/>
    <property type="match status" value="1"/>
</dbReference>
<evidence type="ECO:0000313" key="16">
    <source>
        <dbReference type="Proteomes" id="UP000218890"/>
    </source>
</evidence>
<feature type="domain" description="RecBCD enzyme subunit RecD N-terminal" evidence="14">
    <location>
        <begin position="25"/>
        <end position="148"/>
    </location>
</feature>
<comment type="catalytic activity">
    <reaction evidence="11">
        <text>ATP + H2O = ADP + phosphate + H(+)</text>
        <dbReference type="Rhea" id="RHEA:13065"/>
        <dbReference type="ChEBI" id="CHEBI:15377"/>
        <dbReference type="ChEBI" id="CHEBI:15378"/>
        <dbReference type="ChEBI" id="CHEBI:30616"/>
        <dbReference type="ChEBI" id="CHEBI:43474"/>
        <dbReference type="ChEBI" id="CHEBI:456216"/>
        <dbReference type="EC" id="5.6.2.3"/>
    </reaction>
</comment>
<dbReference type="InterPro" id="IPR050534">
    <property type="entry name" value="Coronavir_polyprotein_1ab"/>
</dbReference>
<comment type="subunit">
    <text evidence="11">Heterotrimer of RecB, RecC and RecD. All subunits contribute to DNA-binding.</text>
</comment>
<name>A0A0X8X7A4_HALHR</name>
<dbReference type="PANTHER" id="PTHR43788">
    <property type="entry name" value="DNA2/NAM7 HELICASE FAMILY MEMBER"/>
    <property type="match status" value="1"/>
</dbReference>
<keyword evidence="4 11" id="KW-0378">Hydrolase</keyword>
<keyword evidence="5 11" id="KW-0347">Helicase</keyword>
<keyword evidence="2 11" id="KW-0547">Nucleotide-binding</keyword>
<keyword evidence="16" id="KW-1185">Reference proteome</keyword>
<comment type="function">
    <text evidence="11">A helicase/nuclease that prepares dsDNA breaks (DSB) for recombinational DNA repair. Binds to DSBs and unwinds DNA via a highly rapid and processive ATP-dependent bidirectional helicase activity. Unwinds dsDNA until it encounters a Chi (crossover hotspot instigator) sequence from the 3' direction. Cuts ssDNA a few nucleotides 3' to the Chi site. The properties and activities of the enzyme are changed at Chi. The Chi-altered holoenzyme produces a long 3'-ssDNA overhang and facilitates RecA-binding to the ssDNA for homologous DNA recombination and repair. Holoenzyme degrades any linearized DNA that is unable to undergo homologous recombination. In the holoenzyme this subunit has ssDNA-dependent ATPase and 5'-3' helicase activity. When added to pre-assembled RecBC greatly stimulates nuclease activity and augments holoenzyme processivity. Negatively regulates the RecA-loading ability of RecBCD.</text>
</comment>
<dbReference type="InterPro" id="IPR006344">
    <property type="entry name" value="RecD"/>
</dbReference>
<dbReference type="Pfam" id="PF21185">
    <property type="entry name" value="RecD_N"/>
    <property type="match status" value="1"/>
</dbReference>